<dbReference type="GO" id="GO:0006400">
    <property type="term" value="P:tRNA modification"/>
    <property type="evidence" value="ECO:0007669"/>
    <property type="project" value="UniProtKB-UniRule"/>
</dbReference>
<dbReference type="EMBL" id="CP058561">
    <property type="protein sequence ID" value="QUH27417.1"/>
    <property type="molecule type" value="Genomic_DNA"/>
</dbReference>
<comment type="catalytic activity">
    <reaction evidence="3">
        <text>cytidine(34) in elongator tRNA(Met) + acetate + ATP = N(4)-acetylcytidine(34) in elongator tRNA(Met) + AMP + diphosphate</text>
        <dbReference type="Rhea" id="RHEA:58144"/>
        <dbReference type="Rhea" id="RHEA-COMP:10693"/>
        <dbReference type="Rhea" id="RHEA-COMP:10694"/>
        <dbReference type="ChEBI" id="CHEBI:30089"/>
        <dbReference type="ChEBI" id="CHEBI:30616"/>
        <dbReference type="ChEBI" id="CHEBI:33019"/>
        <dbReference type="ChEBI" id="CHEBI:74900"/>
        <dbReference type="ChEBI" id="CHEBI:82748"/>
        <dbReference type="ChEBI" id="CHEBI:456215"/>
    </reaction>
</comment>
<comment type="subcellular location">
    <subcellularLocation>
        <location evidence="3">Cytoplasm</location>
    </subcellularLocation>
</comment>
<dbReference type="AlphaFoldDB" id="A0A8J8M6R8"/>
<dbReference type="Pfam" id="PF05636">
    <property type="entry name" value="HIGH_NTase1"/>
    <property type="match status" value="1"/>
</dbReference>
<keyword evidence="3" id="KW-0820">tRNA-binding</keyword>
<gene>
    <name evidence="3" type="primary">tmcAL</name>
    <name evidence="4" type="ORF">HYG85_00160</name>
</gene>
<dbReference type="GO" id="GO:0005737">
    <property type="term" value="C:cytoplasm"/>
    <property type="evidence" value="ECO:0007669"/>
    <property type="project" value="UniProtKB-SubCell"/>
</dbReference>
<evidence type="ECO:0000313" key="5">
    <source>
        <dbReference type="Proteomes" id="UP000677305"/>
    </source>
</evidence>
<keyword evidence="3" id="KW-0963">Cytoplasm</keyword>
<feature type="binding site" evidence="3">
    <location>
        <position position="102"/>
    </location>
    <ligand>
        <name>ATP</name>
        <dbReference type="ChEBI" id="CHEBI:30616"/>
    </ligand>
</feature>
<keyword evidence="3" id="KW-0067">ATP-binding</keyword>
<dbReference type="InterPro" id="IPR004821">
    <property type="entry name" value="Cyt_trans-like"/>
</dbReference>
<dbReference type="PANTHER" id="PTHR37825">
    <property type="entry name" value="TRNA(MET) CYTIDINE ACETATE LIGASE"/>
    <property type="match status" value="1"/>
</dbReference>
<dbReference type="RefSeq" id="WP_212691800.1">
    <property type="nucleotide sequence ID" value="NZ_CP058561.1"/>
</dbReference>
<evidence type="ECO:0000256" key="3">
    <source>
        <dbReference type="HAMAP-Rule" id="MF_01539"/>
    </source>
</evidence>
<keyword evidence="3" id="KW-0547">Nucleotide-binding</keyword>
<comment type="similarity">
    <text evidence="3">Belongs to the TmcAL family.</text>
</comment>
<dbReference type="NCBIfam" id="NF010191">
    <property type="entry name" value="PRK13670.1"/>
    <property type="match status" value="1"/>
</dbReference>
<dbReference type="HAMAP" id="MF_01539">
    <property type="entry name" value="TmcAL"/>
    <property type="match status" value="1"/>
</dbReference>
<dbReference type="EC" id="6.3.4.-" evidence="3"/>
<evidence type="ECO:0000256" key="2">
    <source>
        <dbReference type="ARBA" id="ARBA00022884"/>
    </source>
</evidence>
<organism evidence="4 5">
    <name type="scientific">Vallitalea guaymasensis</name>
    <dbReference type="NCBI Taxonomy" id="1185412"/>
    <lineage>
        <taxon>Bacteria</taxon>
        <taxon>Bacillati</taxon>
        <taxon>Bacillota</taxon>
        <taxon>Clostridia</taxon>
        <taxon>Lachnospirales</taxon>
        <taxon>Vallitaleaceae</taxon>
        <taxon>Vallitalea</taxon>
    </lineage>
</organism>
<dbReference type="GO" id="GO:0005524">
    <property type="term" value="F:ATP binding"/>
    <property type="evidence" value="ECO:0007669"/>
    <property type="project" value="UniProtKB-KW"/>
</dbReference>
<dbReference type="NCBIfam" id="TIGR00125">
    <property type="entry name" value="cyt_tran_rel"/>
    <property type="match status" value="1"/>
</dbReference>
<keyword evidence="1 3" id="KW-0819">tRNA processing</keyword>
<name>A0A8J8M6R8_9FIRM</name>
<keyword evidence="5" id="KW-1185">Reference proteome</keyword>
<evidence type="ECO:0000313" key="4">
    <source>
        <dbReference type="EMBL" id="QUH27417.1"/>
    </source>
</evidence>
<dbReference type="KEGG" id="vgu:HYG85_00160"/>
<dbReference type="GO" id="GO:0000049">
    <property type="term" value="F:tRNA binding"/>
    <property type="evidence" value="ECO:0007669"/>
    <property type="project" value="UniProtKB-KW"/>
</dbReference>
<dbReference type="Proteomes" id="UP000677305">
    <property type="component" value="Chromosome"/>
</dbReference>
<feature type="binding site" evidence="3">
    <location>
        <position position="197"/>
    </location>
    <ligand>
        <name>ATP</name>
        <dbReference type="ChEBI" id="CHEBI:30616"/>
    </ligand>
</feature>
<sequence>MNTVGIVAEYNPFHNGHLYQLEQAKKMTNSQYTVIIMSGNFVQRGEPSIVNKWTRTRMALLNGADLVIELPVHFSTSSAEFFSFASVKLLDDLGIIDNLCFGSELGNTNELEEIASILCNEPEYFKEKLSNYLKEGFSFATARSHALTDYLTDHHILDLPKDELTQIIKSPNNILGIEYMKSLLKLNSKIKPYAVKRVGASYHGDNISDNLSSASAIRKILKKSPSDLNTLAKYMPSLAYDLLETSIEAGEGPIFFDDCSSLINYKLKVSTKDQMENCIDVSEGIQNRFKKAVINYSTISDIIGYTRTRRYPISRIQRTLLHILLSLHKEDFWNFVENGFAQYVKILGFRKDSSDLLKSLKTNCNLPIISNVKDSINVLNDTGLKMLKDEIKCSDIYNIIIGDKYGTPCKNDYSQPIIII</sequence>
<protein>
    <recommendedName>
        <fullName evidence="3">tRNA(Met) cytidine acetate ligase</fullName>
        <ecNumber evidence="3">6.3.4.-</ecNumber>
    </recommendedName>
</protein>
<keyword evidence="2 3" id="KW-0694">RNA-binding</keyword>
<dbReference type="GO" id="GO:0016879">
    <property type="term" value="F:ligase activity, forming carbon-nitrogen bonds"/>
    <property type="evidence" value="ECO:0007669"/>
    <property type="project" value="UniProtKB-UniRule"/>
</dbReference>
<feature type="binding site" evidence="3">
    <location>
        <position position="172"/>
    </location>
    <ligand>
        <name>ATP</name>
        <dbReference type="ChEBI" id="CHEBI:30616"/>
    </ligand>
</feature>
<dbReference type="InterPro" id="IPR014729">
    <property type="entry name" value="Rossmann-like_a/b/a_fold"/>
</dbReference>
<feature type="binding site" evidence="3">
    <location>
        <begin position="7"/>
        <end position="20"/>
    </location>
    <ligand>
        <name>ATP</name>
        <dbReference type="ChEBI" id="CHEBI:30616"/>
    </ligand>
</feature>
<comment type="function">
    <text evidence="3">Catalyzes the formation of N(4)-acetylcytidine (ac(4)C) at the wobble position of elongator tRNA(Met), using acetate and ATP as substrates. First activates an acetate ion to form acetyladenylate (Ac-AMP) and then transfers the acetyl group to tRNA to form ac(4)C34.</text>
</comment>
<accession>A0A8J8M6R8</accession>
<reference evidence="4 5" key="1">
    <citation type="submission" date="2020-07" db="EMBL/GenBank/DDBJ databases">
        <title>Vallitalea guaymasensis genome.</title>
        <authorList>
            <person name="Postec A."/>
        </authorList>
    </citation>
    <scope>NUCLEOTIDE SEQUENCE [LARGE SCALE GENOMIC DNA]</scope>
    <source>
        <strain evidence="4 5">Ra1766G1</strain>
    </source>
</reference>
<dbReference type="Gene3D" id="3.40.50.620">
    <property type="entry name" value="HUPs"/>
    <property type="match status" value="1"/>
</dbReference>
<dbReference type="PANTHER" id="PTHR37825:SF1">
    <property type="entry name" value="TRNA(MET) CYTIDINE ACETATE LIGASE"/>
    <property type="match status" value="1"/>
</dbReference>
<comment type="caution">
    <text evidence="3">Lacks conserved residue(s) required for the propagation of feature annotation.</text>
</comment>
<proteinExistence type="inferred from homology"/>
<keyword evidence="3" id="KW-0436">Ligase</keyword>
<dbReference type="InterPro" id="IPR008513">
    <property type="entry name" value="tRNA(Met)_cyd_acetate_ligase"/>
</dbReference>
<evidence type="ECO:0000256" key="1">
    <source>
        <dbReference type="ARBA" id="ARBA00022694"/>
    </source>
</evidence>
<dbReference type="SUPFAM" id="SSF52374">
    <property type="entry name" value="Nucleotidylyl transferase"/>
    <property type="match status" value="1"/>
</dbReference>